<dbReference type="FunFam" id="3.40.50.11720:FF:000001">
    <property type="entry name" value="3-deoxy-D-manno-octulosonic acid transferase"/>
    <property type="match status" value="1"/>
</dbReference>
<evidence type="ECO:0000256" key="9">
    <source>
        <dbReference type="PIRSR" id="PIRSR639901-1"/>
    </source>
</evidence>
<dbReference type="PANTHER" id="PTHR42755">
    <property type="entry name" value="3-DEOXY-MANNO-OCTULOSONATE CYTIDYLYLTRANSFERASE"/>
    <property type="match status" value="1"/>
</dbReference>
<name>A0AA37RZ51_9GAMM</name>
<accession>A0AA37RZ51</accession>
<comment type="similarity">
    <text evidence="11">Belongs to the glycosyltransferase group 1 family.</text>
</comment>
<dbReference type="GO" id="GO:0005886">
    <property type="term" value="C:plasma membrane"/>
    <property type="evidence" value="ECO:0007669"/>
    <property type="project" value="UniProtKB-SubCell"/>
</dbReference>
<dbReference type="InterPro" id="IPR039901">
    <property type="entry name" value="Kdotransferase"/>
</dbReference>
<evidence type="ECO:0000256" key="3">
    <source>
        <dbReference type="ARBA" id="ARBA00012621"/>
    </source>
</evidence>
<dbReference type="GO" id="GO:0030313">
    <property type="term" value="C:cell envelope"/>
    <property type="evidence" value="ECO:0007669"/>
    <property type="project" value="UniProtKB-SubCell"/>
</dbReference>
<dbReference type="GO" id="GO:0043842">
    <property type="term" value="F:Kdo transferase activity"/>
    <property type="evidence" value="ECO:0007669"/>
    <property type="project" value="UniProtKB-EC"/>
</dbReference>
<comment type="subcellular location">
    <subcellularLocation>
        <location evidence="1">Cell envelope</location>
    </subcellularLocation>
    <subcellularLocation>
        <location evidence="11">Cell membrane</location>
    </subcellularLocation>
</comment>
<evidence type="ECO:0000256" key="2">
    <source>
        <dbReference type="ARBA" id="ARBA00004713"/>
    </source>
</evidence>
<dbReference type="GO" id="GO:0009245">
    <property type="term" value="P:lipid A biosynthetic process"/>
    <property type="evidence" value="ECO:0007669"/>
    <property type="project" value="TreeGrafter"/>
</dbReference>
<dbReference type="Proteomes" id="UP001161422">
    <property type="component" value="Unassembled WGS sequence"/>
</dbReference>
<comment type="pathway">
    <text evidence="2 11">Bacterial outer membrane biogenesis; LPS core biosynthesis.</text>
</comment>
<evidence type="ECO:0000256" key="10">
    <source>
        <dbReference type="PIRSR" id="PIRSR639901-2"/>
    </source>
</evidence>
<dbReference type="Gene3D" id="3.40.50.2000">
    <property type="entry name" value="Glycogen Phosphorylase B"/>
    <property type="match status" value="1"/>
</dbReference>
<keyword evidence="5" id="KW-0997">Cell inner membrane</keyword>
<dbReference type="Pfam" id="PF04413">
    <property type="entry name" value="Glycos_transf_N"/>
    <property type="match status" value="1"/>
</dbReference>
<keyword evidence="11" id="KW-1003">Cell membrane</keyword>
<keyword evidence="6 11" id="KW-0808">Transferase</keyword>
<protein>
    <recommendedName>
        <fullName evidence="4 11">3-deoxy-D-manno-octulosonic acid transferase</fullName>
        <shortName evidence="11">Kdo transferase</shortName>
        <ecNumber evidence="3 11">2.4.99.12</ecNumber>
    </recommendedName>
    <alternativeName>
        <fullName evidence="7 11">Lipid IV(A) 3-deoxy-D-manno-octulosonic acid transferase</fullName>
    </alternativeName>
</protein>
<dbReference type="GO" id="GO:0009244">
    <property type="term" value="P:lipopolysaccharide core region biosynthetic process"/>
    <property type="evidence" value="ECO:0007669"/>
    <property type="project" value="UniProtKB-UniRule"/>
</dbReference>
<dbReference type="NCBIfam" id="NF004388">
    <property type="entry name" value="PRK05749.1-4"/>
    <property type="match status" value="1"/>
</dbReference>
<keyword evidence="15" id="KW-1185">Reference proteome</keyword>
<dbReference type="EC" id="2.4.99.12" evidence="3 11"/>
<sequence>MTRHLYAALLFLLTPLLALYLKLRARKDPEYNRRWRERFGLRDWQACDVLIHCVSIGETLAALPLIAKIEEDYPKLKLLITCSSPTGSRLIRQRLSQHQHSYLPLDINWAVTRFVKRAKPRLCVIMETELWPNLVYQLKQHKCAVCLANVRLSQKSFEQYAKWPRLTRPMLTALDKLMIQTPTEAQRFAQLGVDSEQLHSVGSLKFDLVLSSEQIAAASALAEQWQRPSWVAGSVHPNEFDALIRAHQQVLKQHADALMVMVPRHPEKFDTAKAALSEADLRWQAWSEGQSIEPETQVLVGDTMGQLLTFYGATQMAFVGGSLMERGGHNPLEPAAFSKPVMMGPSRYNFAEISDALEGAGNLVLVDSAQALANRIVSFIDNPAQAAKAGKAGAEIVAANQGALNRHFALLTPYLDAISSDVLP</sequence>
<dbReference type="RefSeq" id="WP_095504630.1">
    <property type="nucleotide sequence ID" value="NZ_BSNC01000006.1"/>
</dbReference>
<dbReference type="EMBL" id="BSNC01000006">
    <property type="protein sequence ID" value="GLP97532.1"/>
    <property type="molecule type" value="Genomic_DNA"/>
</dbReference>
<dbReference type="InterPro" id="IPR038107">
    <property type="entry name" value="Glycos_transf_N_sf"/>
</dbReference>
<dbReference type="PANTHER" id="PTHR42755:SF1">
    <property type="entry name" value="3-DEOXY-D-MANNO-OCTULOSONIC ACID TRANSFERASE, MITOCHONDRIAL-RELATED"/>
    <property type="match status" value="1"/>
</dbReference>
<feature type="domain" description="3-deoxy-D-manno-octulosonic-acid transferase N-terminal" evidence="13">
    <location>
        <begin position="34"/>
        <end position="207"/>
    </location>
</feature>
<feature type="site" description="Transition state stabilizer" evidence="10">
    <location>
        <position position="127"/>
    </location>
</feature>
<reference evidence="14" key="2">
    <citation type="submission" date="2023-01" db="EMBL/GenBank/DDBJ databases">
        <title>Draft genome sequence of Paraferrimonas sedimenticola strain NBRC 101628.</title>
        <authorList>
            <person name="Sun Q."/>
            <person name="Mori K."/>
        </authorList>
    </citation>
    <scope>NUCLEOTIDE SEQUENCE</scope>
    <source>
        <strain evidence="14">NBRC 101628</strain>
    </source>
</reference>
<dbReference type="InterPro" id="IPR001296">
    <property type="entry name" value="Glyco_trans_1"/>
</dbReference>
<gene>
    <name evidence="14" type="primary">kdtA</name>
    <name evidence="14" type="ORF">GCM10007895_28390</name>
</gene>
<organism evidence="14 15">
    <name type="scientific">Paraferrimonas sedimenticola</name>
    <dbReference type="NCBI Taxonomy" id="375674"/>
    <lineage>
        <taxon>Bacteria</taxon>
        <taxon>Pseudomonadati</taxon>
        <taxon>Pseudomonadota</taxon>
        <taxon>Gammaproteobacteria</taxon>
        <taxon>Alteromonadales</taxon>
        <taxon>Ferrimonadaceae</taxon>
        <taxon>Paraferrimonas</taxon>
    </lineage>
</organism>
<evidence type="ECO:0000256" key="11">
    <source>
        <dbReference type="RuleBase" id="RU365103"/>
    </source>
</evidence>
<evidence type="ECO:0000259" key="13">
    <source>
        <dbReference type="Pfam" id="PF04413"/>
    </source>
</evidence>
<dbReference type="AlphaFoldDB" id="A0AA37RZ51"/>
<evidence type="ECO:0000256" key="1">
    <source>
        <dbReference type="ARBA" id="ARBA00004196"/>
    </source>
</evidence>
<evidence type="ECO:0000313" key="14">
    <source>
        <dbReference type="EMBL" id="GLP97532.1"/>
    </source>
</evidence>
<reference evidence="14" key="1">
    <citation type="journal article" date="2014" name="Int. J. Syst. Evol. Microbiol.">
        <title>Complete genome sequence of Corynebacterium casei LMG S-19264T (=DSM 44701T), isolated from a smear-ripened cheese.</title>
        <authorList>
            <consortium name="US DOE Joint Genome Institute (JGI-PGF)"/>
            <person name="Walter F."/>
            <person name="Albersmeier A."/>
            <person name="Kalinowski J."/>
            <person name="Ruckert C."/>
        </authorList>
    </citation>
    <scope>NUCLEOTIDE SEQUENCE</scope>
    <source>
        <strain evidence="14">NBRC 101628</strain>
    </source>
</reference>
<proteinExistence type="inferred from homology"/>
<evidence type="ECO:0000256" key="4">
    <source>
        <dbReference type="ARBA" id="ARBA00019077"/>
    </source>
</evidence>
<feature type="active site" description="Proton acceptor" evidence="9">
    <location>
        <position position="58"/>
    </location>
</feature>
<evidence type="ECO:0000259" key="12">
    <source>
        <dbReference type="Pfam" id="PF00534"/>
    </source>
</evidence>
<comment type="caution">
    <text evidence="14">The sequence shown here is derived from an EMBL/GenBank/DDBJ whole genome shotgun (WGS) entry which is preliminary data.</text>
</comment>
<feature type="domain" description="Glycosyl transferase family 1" evidence="12">
    <location>
        <begin position="241"/>
        <end position="394"/>
    </location>
</feature>
<dbReference type="Pfam" id="PF00534">
    <property type="entry name" value="Glycos_transf_1"/>
    <property type="match status" value="1"/>
</dbReference>
<evidence type="ECO:0000256" key="6">
    <source>
        <dbReference type="ARBA" id="ARBA00022679"/>
    </source>
</evidence>
<keyword evidence="5" id="KW-0472">Membrane</keyword>
<dbReference type="InterPro" id="IPR007507">
    <property type="entry name" value="Glycos_transf_N"/>
</dbReference>
<comment type="function">
    <text evidence="11">Involved in lipopolysaccharide (LPS) biosynthesis. Catalyzes the transfer of 3-deoxy-D-manno-octulosonate (Kdo) residue(s) from CMP-Kdo to lipid IV(A), the tetraacyldisaccharide-1,4'-bisphosphate precursor of lipid A.</text>
</comment>
<evidence type="ECO:0000256" key="5">
    <source>
        <dbReference type="ARBA" id="ARBA00022519"/>
    </source>
</evidence>
<comment type="catalytic activity">
    <reaction evidence="8 11">
        <text>lipid IVA (E. coli) + CMP-3-deoxy-beta-D-manno-octulosonate = alpha-Kdo-(2-&gt;6)-lipid IVA (E. coli) + CMP + H(+)</text>
        <dbReference type="Rhea" id="RHEA:28066"/>
        <dbReference type="ChEBI" id="CHEBI:15378"/>
        <dbReference type="ChEBI" id="CHEBI:58603"/>
        <dbReference type="ChEBI" id="CHEBI:60364"/>
        <dbReference type="ChEBI" id="CHEBI:60377"/>
        <dbReference type="ChEBI" id="CHEBI:85987"/>
        <dbReference type="EC" id="2.4.99.12"/>
    </reaction>
</comment>
<dbReference type="SUPFAM" id="SSF53756">
    <property type="entry name" value="UDP-Glycosyltransferase/glycogen phosphorylase"/>
    <property type="match status" value="1"/>
</dbReference>
<evidence type="ECO:0000256" key="7">
    <source>
        <dbReference type="ARBA" id="ARBA00031445"/>
    </source>
</evidence>
<evidence type="ECO:0000313" key="15">
    <source>
        <dbReference type="Proteomes" id="UP001161422"/>
    </source>
</evidence>
<keyword evidence="11" id="KW-0448">Lipopolysaccharide biosynthesis</keyword>
<evidence type="ECO:0000256" key="8">
    <source>
        <dbReference type="ARBA" id="ARBA00049183"/>
    </source>
</evidence>
<dbReference type="Gene3D" id="3.40.50.11720">
    <property type="entry name" value="3-Deoxy-D-manno-octulosonic-acid transferase, N-terminal domain"/>
    <property type="match status" value="1"/>
</dbReference>
<feature type="site" description="Transition state stabilizer" evidence="10">
    <location>
        <position position="205"/>
    </location>
</feature>